<keyword evidence="8" id="KW-1185">Reference proteome</keyword>
<comment type="similarity">
    <text evidence="2 6">Belongs to the trans-sulfuration enzymes family.</text>
</comment>
<dbReference type="RefSeq" id="WP_123047709.1">
    <property type="nucleotide sequence ID" value="NZ_PTJO01000003.1"/>
</dbReference>
<dbReference type="PANTHER" id="PTHR11808:SF15">
    <property type="entry name" value="CYSTATHIONINE GAMMA-LYASE"/>
    <property type="match status" value="1"/>
</dbReference>
<dbReference type="Pfam" id="PF01053">
    <property type="entry name" value="Cys_Met_Meta_PP"/>
    <property type="match status" value="1"/>
</dbReference>
<evidence type="ECO:0000256" key="6">
    <source>
        <dbReference type="RuleBase" id="RU362118"/>
    </source>
</evidence>
<proteinExistence type="inferred from homology"/>
<dbReference type="PROSITE" id="PS00868">
    <property type="entry name" value="CYS_MET_METAB_PP"/>
    <property type="match status" value="1"/>
</dbReference>
<dbReference type="AlphaFoldDB" id="A0A3M8KAW1"/>
<reference evidence="7 8" key="1">
    <citation type="submission" date="2018-02" db="EMBL/GenBank/DDBJ databases">
        <title>Corynebacterium alimpuense sp. nov., a marine obligate actinomycete isolated from sediments of Valparaiso bay, Chile.</title>
        <authorList>
            <person name="Claverias F."/>
            <person name="Gonzales-Siles L."/>
            <person name="Salva-Serra F."/>
            <person name="Inganaes E."/>
            <person name="Molin K."/>
            <person name="Cumsille A."/>
            <person name="Undabarrena A."/>
            <person name="Couve E."/>
            <person name="Moore E.R.B."/>
            <person name="Gomila M."/>
            <person name="Camara B."/>
        </authorList>
    </citation>
    <scope>NUCLEOTIDE SEQUENCE [LARGE SCALE GENOMIC DNA]</scope>
    <source>
        <strain evidence="7 8">CCUG 69366</strain>
    </source>
</reference>
<evidence type="ECO:0000256" key="4">
    <source>
        <dbReference type="ARBA" id="ARBA00023167"/>
    </source>
</evidence>
<feature type="modified residue" description="N6-(pyridoxal phosphate)lysine" evidence="5">
    <location>
        <position position="197"/>
    </location>
</feature>
<keyword evidence="4" id="KW-0486">Methionine biosynthesis</keyword>
<dbReference type="InterPro" id="IPR015421">
    <property type="entry name" value="PyrdxlP-dep_Trfase_major"/>
</dbReference>
<evidence type="ECO:0000313" key="7">
    <source>
        <dbReference type="EMBL" id="RNE49662.1"/>
    </source>
</evidence>
<dbReference type="InterPro" id="IPR000277">
    <property type="entry name" value="Cys/Met-Metab_PyrdxlP-dep_enz"/>
</dbReference>
<dbReference type="GO" id="GO:0004123">
    <property type="term" value="F:cystathionine gamma-lyase activity"/>
    <property type="evidence" value="ECO:0007669"/>
    <property type="project" value="TreeGrafter"/>
</dbReference>
<keyword evidence="3 5" id="KW-0663">Pyridoxal phosphate</keyword>
<dbReference type="GO" id="GO:0009086">
    <property type="term" value="P:methionine biosynthetic process"/>
    <property type="evidence" value="ECO:0007669"/>
    <property type="project" value="UniProtKB-KW"/>
</dbReference>
<dbReference type="SUPFAM" id="SSF53383">
    <property type="entry name" value="PLP-dependent transferases"/>
    <property type="match status" value="1"/>
</dbReference>
<dbReference type="CDD" id="cd00614">
    <property type="entry name" value="CGS_like"/>
    <property type="match status" value="1"/>
</dbReference>
<dbReference type="GO" id="GO:0019346">
    <property type="term" value="P:transsulfuration"/>
    <property type="evidence" value="ECO:0007669"/>
    <property type="project" value="InterPro"/>
</dbReference>
<dbReference type="Proteomes" id="UP000266975">
    <property type="component" value="Unassembled WGS sequence"/>
</dbReference>
<organism evidence="7 8">
    <name type="scientific">Corynebacterium alimapuense</name>
    <dbReference type="NCBI Taxonomy" id="1576874"/>
    <lineage>
        <taxon>Bacteria</taxon>
        <taxon>Bacillati</taxon>
        <taxon>Actinomycetota</taxon>
        <taxon>Actinomycetes</taxon>
        <taxon>Mycobacteriales</taxon>
        <taxon>Corynebacteriaceae</taxon>
        <taxon>Corynebacterium</taxon>
    </lineage>
</organism>
<dbReference type="GO" id="GO:0030170">
    <property type="term" value="F:pyridoxal phosphate binding"/>
    <property type="evidence" value="ECO:0007669"/>
    <property type="project" value="InterPro"/>
</dbReference>
<dbReference type="GO" id="GO:0003962">
    <property type="term" value="F:cystathionine gamma-synthase activity"/>
    <property type="evidence" value="ECO:0007669"/>
    <property type="project" value="TreeGrafter"/>
</dbReference>
<dbReference type="Gene3D" id="3.90.1150.10">
    <property type="entry name" value="Aspartate Aminotransferase, domain 1"/>
    <property type="match status" value="1"/>
</dbReference>
<dbReference type="Gene3D" id="3.40.640.10">
    <property type="entry name" value="Type I PLP-dependent aspartate aminotransferase-like (Major domain)"/>
    <property type="match status" value="1"/>
</dbReference>
<comment type="cofactor">
    <cofactor evidence="1 6">
        <name>pyridoxal 5'-phosphate</name>
        <dbReference type="ChEBI" id="CHEBI:597326"/>
    </cofactor>
</comment>
<dbReference type="OrthoDB" id="9780685at2"/>
<name>A0A3M8KAW1_9CORY</name>
<dbReference type="NCBIfam" id="NF005871">
    <property type="entry name" value="PRK07811.1"/>
    <property type="match status" value="1"/>
</dbReference>
<dbReference type="PIRSF" id="PIRSF001434">
    <property type="entry name" value="CGS"/>
    <property type="match status" value="1"/>
</dbReference>
<dbReference type="PANTHER" id="PTHR11808">
    <property type="entry name" value="TRANS-SULFURATION ENZYME FAMILY MEMBER"/>
    <property type="match status" value="1"/>
</dbReference>
<dbReference type="FunFam" id="3.40.640.10:FF:000009">
    <property type="entry name" value="Cystathionine gamma-synthase homolog"/>
    <property type="match status" value="1"/>
</dbReference>
<evidence type="ECO:0000313" key="8">
    <source>
        <dbReference type="Proteomes" id="UP000266975"/>
    </source>
</evidence>
<protein>
    <submittedName>
        <fullName evidence="7">Cystathionine gamma-synthase</fullName>
    </submittedName>
</protein>
<dbReference type="InterPro" id="IPR015424">
    <property type="entry name" value="PyrdxlP-dep_Trfase"/>
</dbReference>
<accession>A0A3M8KAW1</accession>
<dbReference type="GO" id="GO:0019343">
    <property type="term" value="P:cysteine biosynthetic process via cystathionine"/>
    <property type="evidence" value="ECO:0007669"/>
    <property type="project" value="TreeGrafter"/>
</dbReference>
<evidence type="ECO:0000256" key="2">
    <source>
        <dbReference type="ARBA" id="ARBA00009077"/>
    </source>
</evidence>
<evidence type="ECO:0000256" key="5">
    <source>
        <dbReference type="PIRSR" id="PIRSR001434-2"/>
    </source>
</evidence>
<sequence>MSNGFSTDSIHAGYDPDSLYGPINTPIYASTTFAQDGLNQLRGGFEYTRCGNPTIDALEKTVAALEGATYGRAFSSGMAATDTILRILLRPGDHLILGNDAYGGTFRLIDTVFASWGVEYTVVDTADVAAVEAAVQENTKLIWLETPTNPALGITDIAAVAAIKGSAKLIVDNTFASPYLQRPLALGADVVLHSTTKYLGGHSDVVGGIAVCEDADFDEQLLFYQGGVGPIPSVFDAYLTARGIKTLAVRMERHCDNAEAIAEHLAASDLVATVLYPGLPDHPGHKVAAKQMSRFGGMISVRFHSEEAARVFCTSTRLICLAESLGGVESLLEHPATMTHQSAAGSQLEVPRDLVRISVGIEDIADLLADIDAALAAVAAS</sequence>
<evidence type="ECO:0000256" key="1">
    <source>
        <dbReference type="ARBA" id="ARBA00001933"/>
    </source>
</evidence>
<keyword evidence="4" id="KW-0028">Amino-acid biosynthesis</keyword>
<evidence type="ECO:0000256" key="3">
    <source>
        <dbReference type="ARBA" id="ARBA00022898"/>
    </source>
</evidence>
<dbReference type="GO" id="GO:0005737">
    <property type="term" value="C:cytoplasm"/>
    <property type="evidence" value="ECO:0007669"/>
    <property type="project" value="TreeGrafter"/>
</dbReference>
<dbReference type="InterPro" id="IPR054542">
    <property type="entry name" value="Cys_met_metab_PP"/>
</dbReference>
<comment type="caution">
    <text evidence="7">The sequence shown here is derived from an EMBL/GenBank/DDBJ whole genome shotgun (WGS) entry which is preliminary data.</text>
</comment>
<dbReference type="InterPro" id="IPR015422">
    <property type="entry name" value="PyrdxlP-dep_Trfase_small"/>
</dbReference>
<gene>
    <name evidence="7" type="ORF">C5L39_04830</name>
</gene>
<dbReference type="EMBL" id="PTJO01000003">
    <property type="protein sequence ID" value="RNE49662.1"/>
    <property type="molecule type" value="Genomic_DNA"/>
</dbReference>